<reference evidence="9" key="1">
    <citation type="submission" date="2017-03" db="EMBL/GenBank/DDBJ databases">
        <authorList>
            <person name="Sharma R."/>
            <person name="Thines M."/>
        </authorList>
    </citation>
    <scope>NUCLEOTIDE SEQUENCE [LARGE SCALE GENOMIC DNA]</scope>
</reference>
<dbReference type="SUPFAM" id="SSF47113">
    <property type="entry name" value="Histone-fold"/>
    <property type="match status" value="1"/>
</dbReference>
<evidence type="ECO:0000256" key="7">
    <source>
        <dbReference type="SAM" id="MobiDB-lite"/>
    </source>
</evidence>
<keyword evidence="2" id="KW-0805">Transcription regulation</keyword>
<keyword evidence="8" id="KW-0648">Protein biosynthesis</keyword>
<comment type="subcellular location">
    <subcellularLocation>
        <location evidence="1">Nucleus</location>
    </subcellularLocation>
</comment>
<organism evidence="8 9">
    <name type="scientific">Lasallia pustulata</name>
    <dbReference type="NCBI Taxonomy" id="136370"/>
    <lineage>
        <taxon>Eukaryota</taxon>
        <taxon>Fungi</taxon>
        <taxon>Dikarya</taxon>
        <taxon>Ascomycota</taxon>
        <taxon>Pezizomycotina</taxon>
        <taxon>Lecanoromycetes</taxon>
        <taxon>OSLEUM clade</taxon>
        <taxon>Umbilicariomycetidae</taxon>
        <taxon>Umbilicariales</taxon>
        <taxon>Umbilicariaceae</taxon>
        <taxon>Lasallia</taxon>
    </lineage>
</organism>
<dbReference type="GO" id="GO:0051123">
    <property type="term" value="P:RNA polymerase II preinitiation complex assembly"/>
    <property type="evidence" value="ECO:0007669"/>
    <property type="project" value="TreeGrafter"/>
</dbReference>
<feature type="compositionally biased region" description="Basic and acidic residues" evidence="7">
    <location>
        <begin position="160"/>
        <end position="174"/>
    </location>
</feature>
<dbReference type="InterPro" id="IPR009072">
    <property type="entry name" value="Histone-fold"/>
</dbReference>
<dbReference type="InterPro" id="IPR003195">
    <property type="entry name" value="TFIID_TAF13"/>
</dbReference>
<protein>
    <recommendedName>
        <fullName evidence="6">Transcription initiation factor TFIID subunit 13</fullName>
    </recommendedName>
</protein>
<evidence type="ECO:0000313" key="9">
    <source>
        <dbReference type="Proteomes" id="UP000192927"/>
    </source>
</evidence>
<feature type="region of interest" description="Disordered" evidence="7">
    <location>
        <begin position="160"/>
        <end position="192"/>
    </location>
</feature>
<evidence type="ECO:0000313" key="8">
    <source>
        <dbReference type="EMBL" id="SLM34094.1"/>
    </source>
</evidence>
<evidence type="ECO:0000256" key="4">
    <source>
        <dbReference type="ARBA" id="ARBA00023242"/>
    </source>
</evidence>
<dbReference type="GO" id="GO:0005669">
    <property type="term" value="C:transcription factor TFIID complex"/>
    <property type="evidence" value="ECO:0007669"/>
    <property type="project" value="TreeGrafter"/>
</dbReference>
<proteinExistence type="inferred from homology"/>
<comment type="similarity">
    <text evidence="5">Belongs to the TAF13 family.</text>
</comment>
<dbReference type="PANTHER" id="PTHR11380">
    <property type="entry name" value="TRANSCRIPTION INITIATION FACTOR TFIID/SUPT3-RELATED"/>
    <property type="match status" value="1"/>
</dbReference>
<keyword evidence="4" id="KW-0539">Nucleus</keyword>
<evidence type="ECO:0000256" key="3">
    <source>
        <dbReference type="ARBA" id="ARBA00023163"/>
    </source>
</evidence>
<dbReference type="GO" id="GO:0046982">
    <property type="term" value="F:protein heterodimerization activity"/>
    <property type="evidence" value="ECO:0007669"/>
    <property type="project" value="InterPro"/>
</dbReference>
<dbReference type="EMBL" id="FWEW01000217">
    <property type="protein sequence ID" value="SLM34094.1"/>
    <property type="molecule type" value="Genomic_DNA"/>
</dbReference>
<dbReference type="GO" id="GO:0003743">
    <property type="term" value="F:translation initiation factor activity"/>
    <property type="evidence" value="ECO:0007669"/>
    <property type="project" value="UniProtKB-KW"/>
</dbReference>
<evidence type="ECO:0000256" key="1">
    <source>
        <dbReference type="ARBA" id="ARBA00004123"/>
    </source>
</evidence>
<keyword evidence="8" id="KW-0396">Initiation factor</keyword>
<keyword evidence="3" id="KW-0804">Transcription</keyword>
<name>A0A1W5CT73_9LECA</name>
<dbReference type="Proteomes" id="UP000192927">
    <property type="component" value="Unassembled WGS sequence"/>
</dbReference>
<evidence type="ECO:0000256" key="5">
    <source>
        <dbReference type="ARBA" id="ARBA00038392"/>
    </source>
</evidence>
<dbReference type="Gene3D" id="1.10.20.10">
    <property type="entry name" value="Histone, subunit A"/>
    <property type="match status" value="1"/>
</dbReference>
<evidence type="ECO:0000256" key="6">
    <source>
        <dbReference type="ARBA" id="ARBA00040136"/>
    </source>
</evidence>
<accession>A0A1W5CT73</accession>
<evidence type="ECO:0000256" key="2">
    <source>
        <dbReference type="ARBA" id="ARBA00023015"/>
    </source>
</evidence>
<keyword evidence="9" id="KW-1185">Reference proteome</keyword>
<dbReference type="PANTHER" id="PTHR11380:SF5">
    <property type="entry name" value="TRANSCRIPTION INITIATION FACTOR TFIID SUBUNIT 13"/>
    <property type="match status" value="1"/>
</dbReference>
<dbReference type="AlphaFoldDB" id="A0A1W5CT73"/>
<dbReference type="Pfam" id="PF02269">
    <property type="entry name" value="TFIID-18kDa"/>
    <property type="match status" value="1"/>
</dbReference>
<sequence length="192" mass="21415">MSTGMATNLGTDFNVAKTVSFAIPEHPSELRRRASSSDNDDVPKPKRCRKRMTEPRARAARHKGQLNFQSDLTSLLHAFGDSSSPLPETVRVLDEIVTDFIIETCHLAARSAAYSRRQKIKVDDFKFAIRGDEVMLGRVQELLGMERELREARRQFEVGEGKVGLERGKGEGKGGRGKKSGKVQEVGDEEEE</sequence>
<feature type="region of interest" description="Disordered" evidence="7">
    <location>
        <begin position="26"/>
        <end position="62"/>
    </location>
</feature>
<dbReference type="CDD" id="cd07978">
    <property type="entry name" value="HFD_TAF13"/>
    <property type="match status" value="1"/>
</dbReference>